<organism evidence="1 6">
    <name type="scientific">Phytophthora rubi</name>
    <dbReference type="NCBI Taxonomy" id="129364"/>
    <lineage>
        <taxon>Eukaryota</taxon>
        <taxon>Sar</taxon>
        <taxon>Stramenopiles</taxon>
        <taxon>Oomycota</taxon>
        <taxon>Peronosporomycetes</taxon>
        <taxon>Peronosporales</taxon>
        <taxon>Peronosporaceae</taxon>
        <taxon>Phytophthora</taxon>
    </lineage>
</organism>
<evidence type="ECO:0000313" key="2">
    <source>
        <dbReference type="EMBL" id="KAE9028584.1"/>
    </source>
</evidence>
<evidence type="ECO:0000313" key="6">
    <source>
        <dbReference type="Proteomes" id="UP000435112"/>
    </source>
</evidence>
<evidence type="ECO:0000313" key="4">
    <source>
        <dbReference type="Proteomes" id="UP000429607"/>
    </source>
</evidence>
<dbReference type="EMBL" id="QXFU01001068">
    <property type="protein sequence ID" value="KAE9011683.1"/>
    <property type="molecule type" value="Genomic_DNA"/>
</dbReference>
<evidence type="ECO:0000313" key="3">
    <source>
        <dbReference type="EMBL" id="KAE9334502.1"/>
    </source>
</evidence>
<dbReference type="Proteomes" id="UP000429607">
    <property type="component" value="Unassembled WGS sequence"/>
</dbReference>
<dbReference type="EMBL" id="QXFT01000853">
    <property type="protein sequence ID" value="KAE9334502.1"/>
    <property type="molecule type" value="Genomic_DNA"/>
</dbReference>
<dbReference type="OrthoDB" id="1607513at2759"/>
<evidence type="ECO:0000313" key="5">
    <source>
        <dbReference type="Proteomes" id="UP000434957"/>
    </source>
</evidence>
<proteinExistence type="predicted"/>
<dbReference type="EMBL" id="QXFV01000730">
    <property type="protein sequence ID" value="KAE9028584.1"/>
    <property type="molecule type" value="Genomic_DNA"/>
</dbReference>
<sequence length="125" mass="14149">MTSLWLPNNVTQLALHTHLLAEISNATRWSSVWKLVDKYVSIRDEANYVTAVEDLLPRGSTHHRILALHEKLKGPNSVCEKLQQPKRTLVEVHALFDACIKMSPGMSDYLAAEANIVYWSVLKDP</sequence>
<protein>
    <submittedName>
        <fullName evidence="1">Uncharacterized protein</fullName>
    </submittedName>
</protein>
<accession>A0A6A3L7B9</accession>
<dbReference type="PANTHER" id="PTHR40866">
    <property type="entry name" value="BED-TYPE DOMAIN-CONTAINING PROTEIN"/>
    <property type="match status" value="1"/>
</dbReference>
<gene>
    <name evidence="2" type="ORF">PR001_g11706</name>
    <name evidence="1" type="ORF">PR002_g14999</name>
    <name evidence="3" type="ORF">PR003_g13491</name>
</gene>
<dbReference type="Proteomes" id="UP000435112">
    <property type="component" value="Unassembled WGS sequence"/>
</dbReference>
<reference evidence="4 6" key="1">
    <citation type="submission" date="2018-09" db="EMBL/GenBank/DDBJ databases">
        <title>Genomic investigation of the strawberry pathogen Phytophthora fragariae indicates pathogenicity is determined by transcriptional variation in three key races.</title>
        <authorList>
            <person name="Adams T.M."/>
            <person name="Armitage A.D."/>
            <person name="Sobczyk M.K."/>
            <person name="Bates H.J."/>
            <person name="Dunwell J.M."/>
            <person name="Nellist C.F."/>
            <person name="Harrison R.J."/>
        </authorList>
    </citation>
    <scope>NUCLEOTIDE SEQUENCE [LARGE SCALE GENOMIC DNA]</scope>
    <source>
        <strain evidence="2 4">SCRP249</strain>
        <strain evidence="1 6">SCRP324</strain>
        <strain evidence="3 5">SCRP333</strain>
    </source>
</reference>
<comment type="caution">
    <text evidence="1">The sequence shown here is derived from an EMBL/GenBank/DDBJ whole genome shotgun (WGS) entry which is preliminary data.</text>
</comment>
<name>A0A6A3L7B9_9STRA</name>
<dbReference type="Proteomes" id="UP000434957">
    <property type="component" value="Unassembled WGS sequence"/>
</dbReference>
<dbReference type="PANTHER" id="PTHR40866:SF1">
    <property type="entry name" value="BED-TYPE DOMAIN-CONTAINING PROTEIN"/>
    <property type="match status" value="1"/>
</dbReference>
<evidence type="ECO:0000313" key="1">
    <source>
        <dbReference type="EMBL" id="KAE9011683.1"/>
    </source>
</evidence>
<dbReference type="AlphaFoldDB" id="A0A6A3L7B9"/>
<keyword evidence="5" id="KW-1185">Reference proteome</keyword>